<name>A0A8S5TM33_9CAUD</name>
<dbReference type="Gene3D" id="3.30.420.280">
    <property type="match status" value="1"/>
</dbReference>
<reference evidence="1" key="1">
    <citation type="journal article" date="2021" name="Proc. Natl. Acad. Sci. U.S.A.">
        <title>A Catalog of Tens of Thousands of Viruses from Human Metagenomes Reveals Hidden Associations with Chronic Diseases.</title>
        <authorList>
            <person name="Tisza M.J."/>
            <person name="Buck C.B."/>
        </authorList>
    </citation>
    <scope>NUCLEOTIDE SEQUENCE</scope>
    <source>
        <strain evidence="1">Ct9UA16</strain>
    </source>
</reference>
<dbReference type="InterPro" id="IPR027417">
    <property type="entry name" value="P-loop_NTPase"/>
</dbReference>
<sequence length="455" mass="52037">MSEVLLSKKFRDFLRCRSASVEFLEGTTYAGKTTVGIMKFMFRVAASPKKIHIVSGLDTGTIEKNIINKELGIIDVFGSRVEYNSGGKGQYSLPHIVFRTGAEDKIIYVLGYDNKARWKKALGGQYGCLYIDEINIADMEYVREAAMRCDYLLATLNPDDPNLPVYSEYINRSRPLPEYVDDAPTELLEMLSEPAKPGWVWWYFSFDHNAALTPEKRQQIISNVPAGTKIYKNKILGLRGRATGLVFSNFDRKRHVISKAAIRKRLEDENDPFEFIAFSSGLDTAYSSQSPDTIAMMFLGITDDRKVICLDERVYNNRDISEPIAPSDTVRNYIDFLERNRKEWGLARNVFIDSADQATMTELLKYRRNNACLYSFNNAYKATKIIDRINLQLGWLHTGHYLVCDHCKNHIAELELYSWQQDKDNQPEDRNDHTINASQYGWLPYVKQIGAVTGG</sequence>
<dbReference type="Gene3D" id="3.40.50.300">
    <property type="entry name" value="P-loop containing nucleotide triphosphate hydrolases"/>
    <property type="match status" value="1"/>
</dbReference>
<organism evidence="1">
    <name type="scientific">Siphoviridae sp. ct9UA16</name>
    <dbReference type="NCBI Taxonomy" id="2827793"/>
    <lineage>
        <taxon>Viruses</taxon>
        <taxon>Duplodnaviria</taxon>
        <taxon>Heunggongvirae</taxon>
        <taxon>Uroviricota</taxon>
        <taxon>Caudoviricetes</taxon>
    </lineage>
</organism>
<dbReference type="EMBL" id="BK032859">
    <property type="protein sequence ID" value="DAF64380.1"/>
    <property type="molecule type" value="Genomic_DNA"/>
</dbReference>
<accession>A0A8S5TM33</accession>
<protein>
    <submittedName>
        <fullName evidence="1">Large terminase</fullName>
    </submittedName>
</protein>
<proteinExistence type="predicted"/>
<evidence type="ECO:0000313" key="1">
    <source>
        <dbReference type="EMBL" id="DAF64380.1"/>
    </source>
</evidence>